<proteinExistence type="predicted"/>
<evidence type="ECO:0000313" key="1">
    <source>
        <dbReference type="EMBL" id="KAJ1107256.1"/>
    </source>
</evidence>
<comment type="caution">
    <text evidence="1">The sequence shown here is derived from an EMBL/GenBank/DDBJ whole genome shotgun (WGS) entry which is preliminary data.</text>
</comment>
<organism evidence="1 2">
    <name type="scientific">Pleurodeles waltl</name>
    <name type="common">Iberian ribbed newt</name>
    <dbReference type="NCBI Taxonomy" id="8319"/>
    <lineage>
        <taxon>Eukaryota</taxon>
        <taxon>Metazoa</taxon>
        <taxon>Chordata</taxon>
        <taxon>Craniata</taxon>
        <taxon>Vertebrata</taxon>
        <taxon>Euteleostomi</taxon>
        <taxon>Amphibia</taxon>
        <taxon>Batrachia</taxon>
        <taxon>Caudata</taxon>
        <taxon>Salamandroidea</taxon>
        <taxon>Salamandridae</taxon>
        <taxon>Pleurodelinae</taxon>
        <taxon>Pleurodeles</taxon>
    </lineage>
</organism>
<dbReference type="AlphaFoldDB" id="A0AAV7MU28"/>
<accession>A0AAV7MU28</accession>
<sequence length="223" mass="24367">MEAEVHMTFLCCRMFVKSGMAEPGGAEVRERLCALRERPNMTLSLGACRRNSGMADLGKNAIMGGRGSEAPCVRGWRWRVTPFPHGTPGNVVFRRGCRLLAITVATRVRAVNGSGSAYDVPLLSDVRKVWHGRTRWCRGPGAALRAEGAPKYDAIPRVCRRNSGMADLGKNAIMGGRGSEAPCMRGWRWRVTPFPHGTPGNVVFRRGCRVSTGIGRSPAAYRL</sequence>
<keyword evidence="2" id="KW-1185">Reference proteome</keyword>
<dbReference type="Proteomes" id="UP001066276">
    <property type="component" value="Chromosome 9"/>
</dbReference>
<dbReference type="EMBL" id="JANPWB010000013">
    <property type="protein sequence ID" value="KAJ1107256.1"/>
    <property type="molecule type" value="Genomic_DNA"/>
</dbReference>
<evidence type="ECO:0000313" key="2">
    <source>
        <dbReference type="Proteomes" id="UP001066276"/>
    </source>
</evidence>
<reference evidence="1" key="1">
    <citation type="journal article" date="2022" name="bioRxiv">
        <title>Sequencing and chromosome-scale assembly of the giantPleurodeles waltlgenome.</title>
        <authorList>
            <person name="Brown T."/>
            <person name="Elewa A."/>
            <person name="Iarovenko S."/>
            <person name="Subramanian E."/>
            <person name="Araus A.J."/>
            <person name="Petzold A."/>
            <person name="Susuki M."/>
            <person name="Suzuki K.-i.T."/>
            <person name="Hayashi T."/>
            <person name="Toyoda A."/>
            <person name="Oliveira C."/>
            <person name="Osipova E."/>
            <person name="Leigh N.D."/>
            <person name="Simon A."/>
            <person name="Yun M.H."/>
        </authorList>
    </citation>
    <scope>NUCLEOTIDE SEQUENCE</scope>
    <source>
        <strain evidence="1">20211129_DDA</strain>
        <tissue evidence="1">Liver</tissue>
    </source>
</reference>
<gene>
    <name evidence="1" type="ORF">NDU88_004649</name>
</gene>
<name>A0AAV7MU28_PLEWA</name>
<protein>
    <submittedName>
        <fullName evidence="1">Uncharacterized protein</fullName>
    </submittedName>
</protein>